<keyword evidence="6 8" id="KW-1133">Transmembrane helix</keyword>
<sequence length="486" mass="52125">MIVPSAVAFAVAVWGIRGPSLWRDEAATLSAVRRTPGELWSMLQNIDAVHGLYYFLLWPIVQSFGDSEIAVRLPSAVAMAVAAFGVTVLGGRLLSHRAGTLAGLVFAVTPTVSRYGQEARSTALVVALATFATLLLVLAVERGTARWYAAYALLLASTIAAGLMSVLLVPAHLVHILLSAGPGRNRKARVRAWAWSAAIALVAVSPFAVLAWRQRSAVQWIQETDTGQVVGVMSTLFGGGYVFVLLPLAVIGAVGALGGGRFARAEREAEESPEGTQARAFRFLLAWLLLPATLLLLVSLVQPMFLFRYLACSFPAVALISGAVLANMGNKTRIAAAVAAAILFVPAHQIVRTPDAHGGDDIRALSDFVGSHKRPDDAVVYLPAFWRHVTAAYPEGFSGLRDIAQEATPRTAANLTGTEVDVPEFSRRLEPVRRVWIVEPGEPDLTGVRTDRLWAAKNAITGSPEFAGSLTRKSGGYRVRLYTRSR</sequence>
<dbReference type="GO" id="GO:0016763">
    <property type="term" value="F:pentosyltransferase activity"/>
    <property type="evidence" value="ECO:0007669"/>
    <property type="project" value="TreeGrafter"/>
</dbReference>
<gene>
    <name evidence="10" type="ORF">IW256_001338</name>
</gene>
<dbReference type="EMBL" id="JADOUA010000001">
    <property type="protein sequence ID" value="MBG6087225.1"/>
    <property type="molecule type" value="Genomic_DNA"/>
</dbReference>
<evidence type="ECO:0000259" key="9">
    <source>
        <dbReference type="Pfam" id="PF13231"/>
    </source>
</evidence>
<dbReference type="InterPro" id="IPR038731">
    <property type="entry name" value="RgtA/B/C-like"/>
</dbReference>
<feature type="transmembrane region" description="Helical" evidence="8">
    <location>
        <begin position="192"/>
        <end position="212"/>
    </location>
</feature>
<feature type="transmembrane region" description="Helical" evidence="8">
    <location>
        <begin position="232"/>
        <end position="259"/>
    </location>
</feature>
<feature type="transmembrane region" description="Helical" evidence="8">
    <location>
        <begin position="306"/>
        <end position="326"/>
    </location>
</feature>
<evidence type="ECO:0000256" key="5">
    <source>
        <dbReference type="ARBA" id="ARBA00022692"/>
    </source>
</evidence>
<feature type="transmembrane region" description="Helical" evidence="8">
    <location>
        <begin position="69"/>
        <end position="90"/>
    </location>
</feature>
<keyword evidence="4 10" id="KW-0808">Transferase</keyword>
<evidence type="ECO:0000313" key="11">
    <source>
        <dbReference type="Proteomes" id="UP000614047"/>
    </source>
</evidence>
<dbReference type="GO" id="GO:0009103">
    <property type="term" value="P:lipopolysaccharide biosynthetic process"/>
    <property type="evidence" value="ECO:0007669"/>
    <property type="project" value="UniProtKB-ARBA"/>
</dbReference>
<feature type="transmembrane region" description="Helical" evidence="8">
    <location>
        <begin position="122"/>
        <end position="140"/>
    </location>
</feature>
<evidence type="ECO:0000256" key="6">
    <source>
        <dbReference type="ARBA" id="ARBA00022989"/>
    </source>
</evidence>
<comment type="caution">
    <text evidence="10">The sequence shown here is derived from an EMBL/GenBank/DDBJ whole genome shotgun (WGS) entry which is preliminary data.</text>
</comment>
<keyword evidence="5 8" id="KW-0812">Transmembrane</keyword>
<dbReference type="PANTHER" id="PTHR33908:SF3">
    <property type="entry name" value="UNDECAPRENYL PHOSPHATE-ALPHA-4-AMINO-4-DEOXY-L-ARABINOSE ARABINOSYL TRANSFERASE"/>
    <property type="match status" value="1"/>
</dbReference>
<dbReference type="AlphaFoldDB" id="A0A931DHV9"/>
<name>A0A931DHV9_9ACTN</name>
<protein>
    <submittedName>
        <fullName evidence="10">Mannosyltransferase</fullName>
        <ecNumber evidence="10">2.4.1.-</ecNumber>
    </submittedName>
</protein>
<feature type="transmembrane region" description="Helical" evidence="8">
    <location>
        <begin position="280"/>
        <end position="300"/>
    </location>
</feature>
<dbReference type="Proteomes" id="UP000614047">
    <property type="component" value="Unassembled WGS sequence"/>
</dbReference>
<keyword evidence="3 10" id="KW-0328">Glycosyltransferase</keyword>
<evidence type="ECO:0000256" key="8">
    <source>
        <dbReference type="SAM" id="Phobius"/>
    </source>
</evidence>
<reference evidence="10" key="1">
    <citation type="submission" date="2020-11" db="EMBL/GenBank/DDBJ databases">
        <title>Sequencing the genomes of 1000 actinobacteria strains.</title>
        <authorList>
            <person name="Klenk H.-P."/>
        </authorList>
    </citation>
    <scope>NUCLEOTIDE SEQUENCE</scope>
    <source>
        <strain evidence="10">DSM 43175</strain>
    </source>
</reference>
<feature type="domain" description="Glycosyltransferase RgtA/B/C/D-like" evidence="9">
    <location>
        <begin position="53"/>
        <end position="208"/>
    </location>
</feature>
<dbReference type="EC" id="2.4.1.-" evidence="10"/>
<accession>A0A931DHV9</accession>
<dbReference type="PANTHER" id="PTHR33908">
    <property type="entry name" value="MANNOSYLTRANSFERASE YKCB-RELATED"/>
    <property type="match status" value="1"/>
</dbReference>
<feature type="transmembrane region" description="Helical" evidence="8">
    <location>
        <begin position="152"/>
        <end position="180"/>
    </location>
</feature>
<keyword evidence="11" id="KW-1185">Reference proteome</keyword>
<keyword evidence="2" id="KW-1003">Cell membrane</keyword>
<dbReference type="GO" id="GO:0005886">
    <property type="term" value="C:plasma membrane"/>
    <property type="evidence" value="ECO:0007669"/>
    <property type="project" value="UniProtKB-SubCell"/>
</dbReference>
<evidence type="ECO:0000256" key="2">
    <source>
        <dbReference type="ARBA" id="ARBA00022475"/>
    </source>
</evidence>
<dbReference type="Pfam" id="PF13231">
    <property type="entry name" value="PMT_2"/>
    <property type="match status" value="1"/>
</dbReference>
<keyword evidence="7 8" id="KW-0472">Membrane</keyword>
<evidence type="ECO:0000256" key="7">
    <source>
        <dbReference type="ARBA" id="ARBA00023136"/>
    </source>
</evidence>
<comment type="subcellular location">
    <subcellularLocation>
        <location evidence="1">Cell membrane</location>
        <topology evidence="1">Multi-pass membrane protein</topology>
    </subcellularLocation>
</comment>
<evidence type="ECO:0000256" key="1">
    <source>
        <dbReference type="ARBA" id="ARBA00004651"/>
    </source>
</evidence>
<dbReference type="RefSeq" id="WP_197010119.1">
    <property type="nucleotide sequence ID" value="NZ_BAABES010000006.1"/>
</dbReference>
<organism evidence="10 11">
    <name type="scientific">Actinomadura viridis</name>
    <dbReference type="NCBI Taxonomy" id="58110"/>
    <lineage>
        <taxon>Bacteria</taxon>
        <taxon>Bacillati</taxon>
        <taxon>Actinomycetota</taxon>
        <taxon>Actinomycetes</taxon>
        <taxon>Streptosporangiales</taxon>
        <taxon>Thermomonosporaceae</taxon>
        <taxon>Actinomadura</taxon>
    </lineage>
</organism>
<dbReference type="InterPro" id="IPR050297">
    <property type="entry name" value="LipidA_mod_glycosyltrf_83"/>
</dbReference>
<dbReference type="GO" id="GO:0010041">
    <property type="term" value="P:response to iron(III) ion"/>
    <property type="evidence" value="ECO:0007669"/>
    <property type="project" value="TreeGrafter"/>
</dbReference>
<proteinExistence type="predicted"/>
<evidence type="ECO:0000256" key="3">
    <source>
        <dbReference type="ARBA" id="ARBA00022676"/>
    </source>
</evidence>
<evidence type="ECO:0000313" key="10">
    <source>
        <dbReference type="EMBL" id="MBG6087225.1"/>
    </source>
</evidence>
<evidence type="ECO:0000256" key="4">
    <source>
        <dbReference type="ARBA" id="ARBA00022679"/>
    </source>
</evidence>